<comment type="caution">
    <text evidence="2">The sequence shown here is derived from an EMBL/GenBank/DDBJ whole genome shotgun (WGS) entry which is preliminary data.</text>
</comment>
<evidence type="ECO:0000313" key="3">
    <source>
        <dbReference type="Proteomes" id="UP001185755"/>
    </source>
</evidence>
<dbReference type="RefSeq" id="WP_317565887.1">
    <property type="nucleotide sequence ID" value="NZ_JAWLJX010000008.1"/>
</dbReference>
<keyword evidence="3" id="KW-1185">Reference proteome</keyword>
<keyword evidence="1" id="KW-0812">Transmembrane</keyword>
<gene>
    <name evidence="2" type="ORF">R3P96_20755</name>
</gene>
<dbReference type="Proteomes" id="UP001185755">
    <property type="component" value="Unassembled WGS sequence"/>
</dbReference>
<dbReference type="EMBL" id="JAWLJX010000008">
    <property type="protein sequence ID" value="MDV6263775.1"/>
    <property type="molecule type" value="Genomic_DNA"/>
</dbReference>
<feature type="transmembrane region" description="Helical" evidence="1">
    <location>
        <begin position="151"/>
        <end position="174"/>
    </location>
</feature>
<evidence type="ECO:0000313" key="2">
    <source>
        <dbReference type="EMBL" id="MDV6263775.1"/>
    </source>
</evidence>
<keyword evidence="1" id="KW-0472">Membrane</keyword>
<accession>A0ABU4BHX0</accession>
<proteinExistence type="predicted"/>
<organism evidence="2 3">
    <name type="scientific">Rhodococcoides yunnanense</name>
    <dbReference type="NCBI Taxonomy" id="278209"/>
    <lineage>
        <taxon>Bacteria</taxon>
        <taxon>Bacillati</taxon>
        <taxon>Actinomycetota</taxon>
        <taxon>Actinomycetes</taxon>
        <taxon>Mycobacteriales</taxon>
        <taxon>Nocardiaceae</taxon>
        <taxon>Rhodococcoides</taxon>
    </lineage>
</organism>
<sequence length="415" mass="42885">MAPLVTTEDSMTTARLNELRTVLAALVDAPLATLEAHPMPKSADLSGGVHLESMSPLATHLSQLISQTAKSGGSGVADAGGEVLYRMVVPAKVAAQFGSGVVKSMTSKAATGGVHSALVGSSGIAAQATFVPVAGSAAAGAVGGSAATAGAAVVGASALTVAAPLVLMAVAVGLNARAERNRKQALDTITEMLGELKDNALTGERSALNACIPIIDAASAVLLDEGRIGASLGLDTAVFHINVGLANAETRLAAWESAFAGFKDGRVEIPELEKAFKGIGGQGGEFRTHLELAKLSIDLKQRVTVLQAVEHAQSDPSNLFESFTRALKLHDQRVIALQHRLSRLLQGLSSLEVDRSHGVRDVVFKSSAVDALLRTSRRVRELQNSVEHPGVQPDVAIEIARQRDGSIVVLPAHSA</sequence>
<protein>
    <submittedName>
        <fullName evidence="2">Uncharacterized protein</fullName>
    </submittedName>
</protein>
<name>A0ABU4BHX0_9NOCA</name>
<keyword evidence="1" id="KW-1133">Transmembrane helix</keyword>
<evidence type="ECO:0000256" key="1">
    <source>
        <dbReference type="SAM" id="Phobius"/>
    </source>
</evidence>
<reference evidence="2 3" key="1">
    <citation type="submission" date="2023-10" db="EMBL/GenBank/DDBJ databases">
        <title>Development of a sustainable strategy for remediation of hydrocarbon-contaminated territories based on the waste exchange concept.</title>
        <authorList>
            <person name="Krivoruchko A."/>
        </authorList>
    </citation>
    <scope>NUCLEOTIDE SEQUENCE [LARGE SCALE GENOMIC DNA]</scope>
    <source>
        <strain evidence="2 3">IEGM 1323</strain>
    </source>
</reference>